<feature type="domain" description="Major facilitator superfamily (MFS) profile" evidence="9">
    <location>
        <begin position="81"/>
        <end position="542"/>
    </location>
</feature>
<keyword evidence="3 7" id="KW-0813">Transport</keyword>
<gene>
    <name evidence="10" type="ORF">PCAMFM013_S012g000239</name>
</gene>
<dbReference type="NCBIfam" id="TIGR00879">
    <property type="entry name" value="SP"/>
    <property type="match status" value="1"/>
</dbReference>
<evidence type="ECO:0000256" key="8">
    <source>
        <dbReference type="SAM" id="Phobius"/>
    </source>
</evidence>
<dbReference type="FunFam" id="1.20.1250.20:FF:000026">
    <property type="entry name" value="MFS quinate transporter QutD"/>
    <property type="match status" value="1"/>
</dbReference>
<dbReference type="InterPro" id="IPR050360">
    <property type="entry name" value="MFS_Sugar_Transporters"/>
</dbReference>
<dbReference type="PROSITE" id="PS00216">
    <property type="entry name" value="SUGAR_TRANSPORT_1"/>
    <property type="match status" value="1"/>
</dbReference>
<keyword evidence="6 8" id="KW-0472">Membrane</keyword>
<proteinExistence type="inferred from homology"/>
<evidence type="ECO:0000313" key="11">
    <source>
        <dbReference type="Proteomes" id="UP000053732"/>
    </source>
</evidence>
<dbReference type="SUPFAM" id="SSF103473">
    <property type="entry name" value="MFS general substrate transporter"/>
    <property type="match status" value="1"/>
</dbReference>
<dbReference type="PROSITE" id="PS00217">
    <property type="entry name" value="SUGAR_TRANSPORT_2"/>
    <property type="match status" value="1"/>
</dbReference>
<evidence type="ECO:0000256" key="6">
    <source>
        <dbReference type="ARBA" id="ARBA00023136"/>
    </source>
</evidence>
<feature type="transmembrane region" description="Helical" evidence="8">
    <location>
        <begin position="393"/>
        <end position="410"/>
    </location>
</feature>
<name>A0A0G4PEE2_PENC3</name>
<organism evidence="10 11">
    <name type="scientific">Penicillium camemberti (strain FM 013)</name>
    <dbReference type="NCBI Taxonomy" id="1429867"/>
    <lineage>
        <taxon>Eukaryota</taxon>
        <taxon>Fungi</taxon>
        <taxon>Dikarya</taxon>
        <taxon>Ascomycota</taxon>
        <taxon>Pezizomycotina</taxon>
        <taxon>Eurotiomycetes</taxon>
        <taxon>Eurotiomycetidae</taxon>
        <taxon>Eurotiales</taxon>
        <taxon>Aspergillaceae</taxon>
        <taxon>Penicillium</taxon>
    </lineage>
</organism>
<evidence type="ECO:0000256" key="3">
    <source>
        <dbReference type="ARBA" id="ARBA00022448"/>
    </source>
</evidence>
<evidence type="ECO:0000256" key="1">
    <source>
        <dbReference type="ARBA" id="ARBA00004141"/>
    </source>
</evidence>
<dbReference type="InterPro" id="IPR005828">
    <property type="entry name" value="MFS_sugar_transport-like"/>
</dbReference>
<feature type="transmembrane region" description="Helical" evidence="8">
    <location>
        <begin position="214"/>
        <end position="234"/>
    </location>
</feature>
<feature type="transmembrane region" description="Helical" evidence="8">
    <location>
        <begin position="490"/>
        <end position="511"/>
    </location>
</feature>
<dbReference type="InterPro" id="IPR003663">
    <property type="entry name" value="Sugar/inositol_transpt"/>
</dbReference>
<reference evidence="10 11" key="1">
    <citation type="journal article" date="2014" name="Nat. Commun.">
        <title>Multiple recent horizontal transfers of a large genomic region in cheese making fungi.</title>
        <authorList>
            <person name="Cheeseman K."/>
            <person name="Ropars J."/>
            <person name="Renault P."/>
            <person name="Dupont J."/>
            <person name="Gouzy J."/>
            <person name="Branca A."/>
            <person name="Abraham A.L."/>
            <person name="Ceppi M."/>
            <person name="Conseiller E."/>
            <person name="Debuchy R."/>
            <person name="Malagnac F."/>
            <person name="Goarin A."/>
            <person name="Silar P."/>
            <person name="Lacoste S."/>
            <person name="Sallet E."/>
            <person name="Bensimon A."/>
            <person name="Giraud T."/>
            <person name="Brygoo Y."/>
        </authorList>
    </citation>
    <scope>NUCLEOTIDE SEQUENCE [LARGE SCALE GENOMIC DNA]</scope>
    <source>
        <strain evidence="11">FM 013</strain>
    </source>
</reference>
<dbReference type="PRINTS" id="PR00171">
    <property type="entry name" value="SUGRTRNSPORT"/>
</dbReference>
<evidence type="ECO:0000313" key="10">
    <source>
        <dbReference type="EMBL" id="CRL24629.1"/>
    </source>
</evidence>
<feature type="transmembrane region" description="Helical" evidence="8">
    <location>
        <begin position="181"/>
        <end position="202"/>
    </location>
</feature>
<dbReference type="InterPro" id="IPR005829">
    <property type="entry name" value="Sugar_transporter_CS"/>
</dbReference>
<feature type="transmembrane region" description="Helical" evidence="8">
    <location>
        <begin position="77"/>
        <end position="103"/>
    </location>
</feature>
<evidence type="ECO:0000256" key="7">
    <source>
        <dbReference type="RuleBase" id="RU003346"/>
    </source>
</evidence>
<protein>
    <submittedName>
        <fullName evidence="10">Sugar/inositol transporter</fullName>
    </submittedName>
</protein>
<evidence type="ECO:0000256" key="5">
    <source>
        <dbReference type="ARBA" id="ARBA00022989"/>
    </source>
</evidence>
<evidence type="ECO:0000259" key="9">
    <source>
        <dbReference type="PROSITE" id="PS50850"/>
    </source>
</evidence>
<dbReference type="PANTHER" id="PTHR48022">
    <property type="entry name" value="PLASTIDIC GLUCOSE TRANSPORTER 4"/>
    <property type="match status" value="1"/>
</dbReference>
<comment type="similarity">
    <text evidence="2 7">Belongs to the major facilitator superfamily. Sugar transporter (TC 2.A.1.1) family.</text>
</comment>
<dbReference type="InterPro" id="IPR020846">
    <property type="entry name" value="MFS_dom"/>
</dbReference>
<keyword evidence="11" id="KW-1185">Reference proteome</keyword>
<dbReference type="PROSITE" id="PS50850">
    <property type="entry name" value="MFS"/>
    <property type="match status" value="1"/>
</dbReference>
<dbReference type="Gene3D" id="1.20.1250.20">
    <property type="entry name" value="MFS general substrate transporter like domains"/>
    <property type="match status" value="1"/>
</dbReference>
<feature type="transmembrane region" description="Helical" evidence="8">
    <location>
        <begin position="517"/>
        <end position="538"/>
    </location>
</feature>
<dbReference type="Pfam" id="PF00083">
    <property type="entry name" value="Sugar_tr"/>
    <property type="match status" value="1"/>
</dbReference>
<feature type="transmembrane region" description="Helical" evidence="8">
    <location>
        <begin position="249"/>
        <end position="268"/>
    </location>
</feature>
<dbReference type="PANTHER" id="PTHR48022:SF14">
    <property type="entry name" value="MAJOR FACILITATOR SUPERFAMILY (MFS) PROFILE DOMAIN-CONTAINING PROTEIN-RELATED"/>
    <property type="match status" value="1"/>
</dbReference>
<dbReference type="Proteomes" id="UP000053732">
    <property type="component" value="Unassembled WGS sequence"/>
</dbReference>
<sequence>MVSDSVRFRGPANWATWKGHGFYQTSRKTMADKKESPESEHFESDIKSDPAVFIPAPGSARQPYGESGLKGILTNKYVAACAAFATLGGAMFGYDQGVVSITLTMDQFLERFPEVGPDAPGAGFQKGILTAMIELGAFIGAMNQGWIADKISRKWSIMVAVIIFLFGSALQTGAMSFEMLVGARFVGGIGVGMLAMVAPLYISEIAPPEIRGTLLVLQELAIVTAIVIAFYITYGTRYIPSEWSWRLPFLIQMIPAVLLAVGIPFLPYSPRWLAGRGRDEEALQVLCKLRGVDPTDERVIREWVEIRSEVAYCKEVSIVRHPKCQDGSYTSRAMLHVWSYLDCFRKGCWKRTHVGIGLMFFQQFGGVNALIYYSPSLFAGMGLNYEMQLHMSGVINICQMLACFWSLWGMDKFGRRPLLFGGASCMVLAHLVIAVLMSQYQSNWPAHSTEGWVCVAFLCFFMLTYGASWGPIPWAMPAEIFPSSLRAKGMAYSTMSNWLNNFIIGLITPPLVQNTGYGTYVFFCVFCAASFVWTWLFVPETNGKTLEEMDSVFGDNTSSVETEQRARIEATIWAYAAQRSDGLEGTHQII</sequence>
<feature type="transmembrane region" description="Helical" evidence="8">
    <location>
        <begin position="123"/>
        <end position="143"/>
    </location>
</feature>
<keyword evidence="5 8" id="KW-1133">Transmembrane helix</keyword>
<keyword evidence="4 8" id="KW-0812">Transmembrane</keyword>
<dbReference type="AlphaFoldDB" id="A0A0G4PEE2"/>
<comment type="subcellular location">
    <subcellularLocation>
        <location evidence="1">Membrane</location>
        <topology evidence="1">Multi-pass membrane protein</topology>
    </subcellularLocation>
</comment>
<feature type="transmembrane region" description="Helical" evidence="8">
    <location>
        <begin position="354"/>
        <end position="373"/>
    </location>
</feature>
<dbReference type="InterPro" id="IPR036259">
    <property type="entry name" value="MFS_trans_sf"/>
</dbReference>
<dbReference type="GO" id="GO:0005351">
    <property type="term" value="F:carbohydrate:proton symporter activity"/>
    <property type="evidence" value="ECO:0007669"/>
    <property type="project" value="TreeGrafter"/>
</dbReference>
<feature type="transmembrane region" description="Helical" evidence="8">
    <location>
        <begin position="417"/>
        <end position="437"/>
    </location>
</feature>
<feature type="transmembrane region" description="Helical" evidence="8">
    <location>
        <begin position="155"/>
        <end position="175"/>
    </location>
</feature>
<evidence type="ECO:0000256" key="2">
    <source>
        <dbReference type="ARBA" id="ARBA00010992"/>
    </source>
</evidence>
<dbReference type="EMBL" id="HG793145">
    <property type="protein sequence ID" value="CRL24629.1"/>
    <property type="molecule type" value="Genomic_DNA"/>
</dbReference>
<feature type="transmembrane region" description="Helical" evidence="8">
    <location>
        <begin position="449"/>
        <end position="469"/>
    </location>
</feature>
<dbReference type="GO" id="GO:0016020">
    <property type="term" value="C:membrane"/>
    <property type="evidence" value="ECO:0007669"/>
    <property type="project" value="UniProtKB-SubCell"/>
</dbReference>
<evidence type="ECO:0000256" key="4">
    <source>
        <dbReference type="ARBA" id="ARBA00022692"/>
    </source>
</evidence>
<accession>A0A0G4PEE2</accession>